<dbReference type="EMBL" id="WQLA01000006">
    <property type="protein sequence ID" value="MVN92580.1"/>
    <property type="molecule type" value="Genomic_DNA"/>
</dbReference>
<dbReference type="RefSeq" id="WP_157542887.1">
    <property type="nucleotide sequence ID" value="NZ_WQLA01000006.1"/>
</dbReference>
<reference evidence="1 2" key="1">
    <citation type="submission" date="2019-12" db="EMBL/GenBank/DDBJ databases">
        <title>Mucilaginibacter sp. HME9299 genome sequencing and assembly.</title>
        <authorList>
            <person name="Kang H."/>
            <person name="Kim H."/>
            <person name="Joh K."/>
        </authorList>
    </citation>
    <scope>NUCLEOTIDE SEQUENCE [LARGE SCALE GENOMIC DNA]</scope>
    <source>
        <strain evidence="1 2">HME9299</strain>
    </source>
</reference>
<dbReference type="OrthoDB" id="799019at2"/>
<accession>A0A6I4IBF2</accession>
<protein>
    <submittedName>
        <fullName evidence="1">Uncharacterized protein</fullName>
    </submittedName>
</protein>
<gene>
    <name evidence="1" type="ORF">GO816_15685</name>
</gene>
<evidence type="ECO:0000313" key="1">
    <source>
        <dbReference type="EMBL" id="MVN92580.1"/>
    </source>
</evidence>
<name>A0A6I4IBF2_9SPHI</name>
<sequence length="143" mass="16850">MKKLLLILVVTFIFSKDQLLAQKSGNLDTVYYLVDTLNTPIHDRMWDVGLENPIYYYSLHCNCYPENTNPTFGYNVKQIGKTITKSELVKMKTINLKQLIDIVTQFGIDRNRKYVFYFIEAVNEKYIINQVVLPEYRKRVPTN</sequence>
<dbReference type="Proteomes" id="UP000434850">
    <property type="component" value="Unassembled WGS sequence"/>
</dbReference>
<dbReference type="AlphaFoldDB" id="A0A6I4IBF2"/>
<comment type="caution">
    <text evidence="1">The sequence shown here is derived from an EMBL/GenBank/DDBJ whole genome shotgun (WGS) entry which is preliminary data.</text>
</comment>
<organism evidence="1 2">
    <name type="scientific">Mucilaginibacter aquatilis</name>
    <dbReference type="NCBI Taxonomy" id="1517760"/>
    <lineage>
        <taxon>Bacteria</taxon>
        <taxon>Pseudomonadati</taxon>
        <taxon>Bacteroidota</taxon>
        <taxon>Sphingobacteriia</taxon>
        <taxon>Sphingobacteriales</taxon>
        <taxon>Sphingobacteriaceae</taxon>
        <taxon>Mucilaginibacter</taxon>
    </lineage>
</organism>
<keyword evidence="2" id="KW-1185">Reference proteome</keyword>
<proteinExistence type="predicted"/>
<evidence type="ECO:0000313" key="2">
    <source>
        <dbReference type="Proteomes" id="UP000434850"/>
    </source>
</evidence>